<dbReference type="Pfam" id="PF01757">
    <property type="entry name" value="Acyl_transf_3"/>
    <property type="match status" value="1"/>
</dbReference>
<feature type="domain" description="Acyltransferase 3" evidence="2">
    <location>
        <begin position="15"/>
        <end position="336"/>
    </location>
</feature>
<evidence type="ECO:0000256" key="1">
    <source>
        <dbReference type="SAM" id="Phobius"/>
    </source>
</evidence>
<accession>A0A9X2AF48</accession>
<organism evidence="3 4">
    <name type="scientific">Hymenobacter cyanobacteriorum</name>
    <dbReference type="NCBI Taxonomy" id="2926463"/>
    <lineage>
        <taxon>Bacteria</taxon>
        <taxon>Pseudomonadati</taxon>
        <taxon>Bacteroidota</taxon>
        <taxon>Cytophagia</taxon>
        <taxon>Cytophagales</taxon>
        <taxon>Hymenobacteraceae</taxon>
        <taxon>Hymenobacter</taxon>
    </lineage>
</organism>
<feature type="transmembrane region" description="Helical" evidence="1">
    <location>
        <begin position="132"/>
        <end position="151"/>
    </location>
</feature>
<dbReference type="Proteomes" id="UP001139193">
    <property type="component" value="Unassembled WGS sequence"/>
</dbReference>
<keyword evidence="3" id="KW-0808">Transferase</keyword>
<gene>
    <name evidence="3" type="ORF">MON38_10735</name>
</gene>
<keyword evidence="4" id="KW-1185">Reference proteome</keyword>
<reference evidence="3" key="1">
    <citation type="submission" date="2022-03" db="EMBL/GenBank/DDBJ databases">
        <title>Bacterial whole genome sequence for Hymenobacter sp. DH14.</title>
        <authorList>
            <person name="Le V."/>
        </authorList>
    </citation>
    <scope>NUCLEOTIDE SEQUENCE</scope>
    <source>
        <strain evidence="3">DH14</strain>
    </source>
</reference>
<dbReference type="GO" id="GO:0016747">
    <property type="term" value="F:acyltransferase activity, transferring groups other than amino-acyl groups"/>
    <property type="evidence" value="ECO:0007669"/>
    <property type="project" value="InterPro"/>
</dbReference>
<dbReference type="InterPro" id="IPR002656">
    <property type="entry name" value="Acyl_transf_3_dom"/>
</dbReference>
<dbReference type="AlphaFoldDB" id="A0A9X2AF48"/>
<evidence type="ECO:0000313" key="4">
    <source>
        <dbReference type="Proteomes" id="UP001139193"/>
    </source>
</evidence>
<feature type="transmembrane region" description="Helical" evidence="1">
    <location>
        <begin position="44"/>
        <end position="62"/>
    </location>
</feature>
<proteinExistence type="predicted"/>
<dbReference type="PANTHER" id="PTHR23028">
    <property type="entry name" value="ACETYLTRANSFERASE"/>
    <property type="match status" value="1"/>
</dbReference>
<dbReference type="RefSeq" id="WP_241936169.1">
    <property type="nucleotide sequence ID" value="NZ_JALBGC010000003.1"/>
</dbReference>
<dbReference type="GO" id="GO:0016020">
    <property type="term" value="C:membrane"/>
    <property type="evidence" value="ECO:0007669"/>
    <property type="project" value="TreeGrafter"/>
</dbReference>
<dbReference type="EMBL" id="JALBGC010000003">
    <property type="protein sequence ID" value="MCI1187896.1"/>
    <property type="molecule type" value="Genomic_DNA"/>
</dbReference>
<evidence type="ECO:0000259" key="2">
    <source>
        <dbReference type="Pfam" id="PF01757"/>
    </source>
</evidence>
<dbReference type="PANTHER" id="PTHR23028:SF53">
    <property type="entry name" value="ACYL_TRANSF_3 DOMAIN-CONTAINING PROTEIN"/>
    <property type="match status" value="1"/>
</dbReference>
<sequence>MFLSPPSSPAYCRELTGLRALAVSIVLVQHWLQPFFPFGELGPSLFFVLSGYLVTGIIWRSGAYPGAPGAWGRRLGIFYLRRVLRIVPLYYLTLLGCALLPLATVREHPVWFLLPTANLLIYKSHGWGDGIGHLWTIAVELQFYLLWPWLLAGLGRRLMPLLLVVAAGWAFRGVWAALVRPDMVHLLLPSNLDLFALGAVLCQAQGRAWLSRVAQGRYVLLAWLCWAALRLWTGPGGWTSSQVLAQSIGLALADGLTIGWLLHNPGAGRRLGLVHPVVQWVGQRSYSLYLYHLPLLVFWQRLVYHFSESAEQRRFFMQPLMLLLLLVPVLALLSALSWRWVESPLARFKNRFSIE</sequence>
<feature type="transmembrane region" description="Helical" evidence="1">
    <location>
        <begin position="244"/>
        <end position="262"/>
    </location>
</feature>
<protein>
    <submittedName>
        <fullName evidence="3">Acyltransferase</fullName>
    </submittedName>
</protein>
<keyword evidence="1" id="KW-0812">Transmembrane</keyword>
<feature type="transmembrane region" description="Helical" evidence="1">
    <location>
        <begin position="158"/>
        <end position="178"/>
    </location>
</feature>
<evidence type="ECO:0000313" key="3">
    <source>
        <dbReference type="EMBL" id="MCI1187896.1"/>
    </source>
</evidence>
<feature type="transmembrane region" description="Helical" evidence="1">
    <location>
        <begin position="319"/>
        <end position="341"/>
    </location>
</feature>
<keyword evidence="1" id="KW-1133">Transmembrane helix</keyword>
<keyword evidence="1" id="KW-0472">Membrane</keyword>
<dbReference type="GO" id="GO:0000271">
    <property type="term" value="P:polysaccharide biosynthetic process"/>
    <property type="evidence" value="ECO:0007669"/>
    <property type="project" value="TreeGrafter"/>
</dbReference>
<name>A0A9X2AF48_9BACT</name>
<feature type="transmembrane region" description="Helical" evidence="1">
    <location>
        <begin position="288"/>
        <end position="307"/>
    </location>
</feature>
<dbReference type="InterPro" id="IPR050879">
    <property type="entry name" value="Acyltransferase_3"/>
</dbReference>
<feature type="transmembrane region" description="Helical" evidence="1">
    <location>
        <begin position="83"/>
        <end position="103"/>
    </location>
</feature>
<comment type="caution">
    <text evidence="3">The sequence shown here is derived from an EMBL/GenBank/DDBJ whole genome shotgun (WGS) entry which is preliminary data.</text>
</comment>
<keyword evidence="3" id="KW-0012">Acyltransferase</keyword>